<accession>A0A5E4QIW9</accession>
<sequence>MTIPHKLLKRFNMMYEVLDMFIVKSLLFNWTLRSPYHSRPGHWALTSEAVIKHVTSVPSNKTMKLTTNRKVVLTINPDKALRSINPQKTTSLLYQDYDKDGKLLNSVYMYNLADVAIVMLVLILQLKFYNV</sequence>
<evidence type="ECO:0000313" key="3">
    <source>
        <dbReference type="Proteomes" id="UP000324832"/>
    </source>
</evidence>
<proteinExistence type="predicted"/>
<organism evidence="2 3">
    <name type="scientific">Leptidea sinapis</name>
    <dbReference type="NCBI Taxonomy" id="189913"/>
    <lineage>
        <taxon>Eukaryota</taxon>
        <taxon>Metazoa</taxon>
        <taxon>Ecdysozoa</taxon>
        <taxon>Arthropoda</taxon>
        <taxon>Hexapoda</taxon>
        <taxon>Insecta</taxon>
        <taxon>Pterygota</taxon>
        <taxon>Neoptera</taxon>
        <taxon>Endopterygota</taxon>
        <taxon>Lepidoptera</taxon>
        <taxon>Glossata</taxon>
        <taxon>Ditrysia</taxon>
        <taxon>Papilionoidea</taxon>
        <taxon>Pieridae</taxon>
        <taxon>Dismorphiinae</taxon>
        <taxon>Leptidea</taxon>
    </lineage>
</organism>
<dbReference type="EMBL" id="FZQP02003445">
    <property type="protein sequence ID" value="VVC98227.1"/>
    <property type="molecule type" value="Genomic_DNA"/>
</dbReference>
<protein>
    <submittedName>
        <fullName evidence="2">Uncharacterized protein</fullName>
    </submittedName>
</protein>
<gene>
    <name evidence="2" type="ORF">LSINAPIS_LOCUS9341</name>
</gene>
<feature type="transmembrane region" description="Helical" evidence="1">
    <location>
        <begin position="107"/>
        <end position="126"/>
    </location>
</feature>
<evidence type="ECO:0000313" key="2">
    <source>
        <dbReference type="EMBL" id="VVC98227.1"/>
    </source>
</evidence>
<name>A0A5E4QIW9_9NEOP</name>
<keyword evidence="1" id="KW-0812">Transmembrane</keyword>
<dbReference type="Proteomes" id="UP000324832">
    <property type="component" value="Unassembled WGS sequence"/>
</dbReference>
<reference evidence="2 3" key="1">
    <citation type="submission" date="2017-07" db="EMBL/GenBank/DDBJ databases">
        <authorList>
            <person name="Talla V."/>
            <person name="Backstrom N."/>
        </authorList>
    </citation>
    <scope>NUCLEOTIDE SEQUENCE [LARGE SCALE GENOMIC DNA]</scope>
</reference>
<evidence type="ECO:0000256" key="1">
    <source>
        <dbReference type="SAM" id="Phobius"/>
    </source>
</evidence>
<keyword evidence="3" id="KW-1185">Reference proteome</keyword>
<dbReference type="AlphaFoldDB" id="A0A5E4QIW9"/>
<keyword evidence="1" id="KW-1133">Transmembrane helix</keyword>
<keyword evidence="1" id="KW-0472">Membrane</keyword>